<dbReference type="GO" id="GO:0000166">
    <property type="term" value="F:nucleotide binding"/>
    <property type="evidence" value="ECO:0007669"/>
    <property type="project" value="InterPro"/>
</dbReference>
<gene>
    <name evidence="16" type="ORF">H4R20_002426</name>
</gene>
<dbReference type="AlphaFoldDB" id="A0A9W8LSB1"/>
<evidence type="ECO:0000256" key="1">
    <source>
        <dbReference type="ARBA" id="ARBA00004123"/>
    </source>
</evidence>
<evidence type="ECO:0000256" key="4">
    <source>
        <dbReference type="ARBA" id="ARBA00016672"/>
    </source>
</evidence>
<evidence type="ECO:0000256" key="3">
    <source>
        <dbReference type="ARBA" id="ARBA00006898"/>
    </source>
</evidence>
<comment type="subcellular location">
    <subcellularLocation>
        <location evidence="2">Cell membrane</location>
        <topology evidence="2">Peripheral membrane protein</topology>
        <orientation evidence="2">Cytoplasmic side</orientation>
    </subcellularLocation>
    <subcellularLocation>
        <location evidence="1">Nucleus</location>
    </subcellularLocation>
</comment>
<feature type="region of interest" description="Disordered" evidence="14">
    <location>
        <begin position="132"/>
        <end position="170"/>
    </location>
</feature>
<keyword evidence="9" id="KW-0539">Nucleus</keyword>
<keyword evidence="6" id="KW-0240">DNA-directed RNA polymerase</keyword>
<keyword evidence="7" id="KW-0472">Membrane</keyword>
<comment type="similarity">
    <text evidence="3">Belongs to the eukaryotic RPC9 RNA polymerase subunit family.</text>
</comment>
<dbReference type="InterPro" id="IPR010997">
    <property type="entry name" value="HRDC-like_sf"/>
</dbReference>
<comment type="function">
    <text evidence="10">Accessory protein for the calcitonin gene-related peptide (CGRP) receptor. It modulates CGRP responsiveness in a variety of tissues.</text>
</comment>
<feature type="compositionally biased region" description="Acidic residues" evidence="14">
    <location>
        <begin position="138"/>
        <end position="147"/>
    </location>
</feature>
<dbReference type="EMBL" id="JANBUO010000378">
    <property type="protein sequence ID" value="KAJ2804648.1"/>
    <property type="molecule type" value="Genomic_DNA"/>
</dbReference>
<dbReference type="GO" id="GO:0006384">
    <property type="term" value="P:transcription initiation at RNA polymerase III promoter"/>
    <property type="evidence" value="ECO:0007669"/>
    <property type="project" value="InterPro"/>
</dbReference>
<comment type="function">
    <text evidence="12">DNA-dependent RNA polymerase catalyzes the transcription of DNA into RNA using the four ribonucleoside triphosphates as substrates. Specific peripheric component of RNA polymerase III (Pol III) which synthesizes small non-coding RNAs including 5S rRNA, snRNAs, tRNAs and miRNAs from at least 500 distinct genomic loci. With POLR3H/RPC8 forms a mobile stalk that protrudes from Pol III core and functions primarily in transcription initiation. Pol III plays a key role in sensing and limiting infection by intracellular bacteria and DNA viruses. Acts as nuclear and cytosolic DNA sensor involved in innate immune response. Can sense non-self dsDNA that serves as template for transcription into dsRNA. The non-self RNA polymerase III transcripts, such as Epstein-Barr virus-encoded RNAs (EBERs) induce type I interferon and NF-kappa-B through the RIG-I pathway.</text>
</comment>
<dbReference type="FunFam" id="1.20.1250.40:FF:000002">
    <property type="entry name" value="DNA-directed RNA polymerase III subunit RPC9"/>
    <property type="match status" value="1"/>
</dbReference>
<comment type="subunit">
    <text evidence="11">Component of the RNA polymerase III complex consisting of 17 subunits: a ten-subunit horseshoe-shaped catalytic core composed of POLR3A/RPC1, POLR3B/RPC2, POLR1C/RPAC1, POLR1D/RPAC2, POLR3K/RPC10, POLR2E/RPABC1, POLR2F/RPABC2, POLR2H/RPABC3, POLR2K/RPABC4 and POLR2L/RPABC5; a mobile stalk composed of two subunits POLR3H/RPC8 and CRCP/RPC9, protruding from the core and functioning primarily in transcription initiation; and additional subunits homologous to general transcription factors of the RNA polymerase II machinery, POLR3C/RPC3-POLR3F/RPC6-POLR3G/RPC7 heterotrimer required for transcription initiation and POLR3D/RPC4-POLR3E/RPC5 heterodimer involved in both transcription initiation and termination.</text>
</comment>
<dbReference type="GO" id="GO:0005886">
    <property type="term" value="C:plasma membrane"/>
    <property type="evidence" value="ECO:0007669"/>
    <property type="project" value="UniProtKB-SubCell"/>
</dbReference>
<comment type="caution">
    <text evidence="16">The sequence shown here is derived from an EMBL/GenBank/DDBJ whole genome shotgun (WGS) entry which is preliminary data.</text>
</comment>
<dbReference type="InterPro" id="IPR006590">
    <property type="entry name" value="RNA_pol_Rpb4/RPC9_core"/>
</dbReference>
<evidence type="ECO:0000313" key="16">
    <source>
        <dbReference type="EMBL" id="KAJ2804648.1"/>
    </source>
</evidence>
<evidence type="ECO:0000256" key="13">
    <source>
        <dbReference type="ARBA" id="ARBA00073026"/>
    </source>
</evidence>
<dbReference type="InterPro" id="IPR038324">
    <property type="entry name" value="Rpb4/RPC9_sf"/>
</dbReference>
<dbReference type="InterPro" id="IPR005574">
    <property type="entry name" value="Rpb4/RPC9"/>
</dbReference>
<evidence type="ECO:0000256" key="8">
    <source>
        <dbReference type="ARBA" id="ARBA00023163"/>
    </source>
</evidence>
<evidence type="ECO:0000256" key="9">
    <source>
        <dbReference type="ARBA" id="ARBA00023242"/>
    </source>
</evidence>
<evidence type="ECO:0000259" key="15">
    <source>
        <dbReference type="SMART" id="SM00657"/>
    </source>
</evidence>
<dbReference type="OrthoDB" id="1746530at2759"/>
<dbReference type="SMART" id="SM00657">
    <property type="entry name" value="RPOL4c"/>
    <property type="match status" value="1"/>
</dbReference>
<evidence type="ECO:0000256" key="11">
    <source>
        <dbReference type="ARBA" id="ARBA00044007"/>
    </source>
</evidence>
<name>A0A9W8LSB1_9FUNG</name>
<protein>
    <recommendedName>
        <fullName evidence="4">DNA-directed RNA polymerase III subunit RPC9</fullName>
    </recommendedName>
    <alternativeName>
        <fullName evidence="13">DNA-directed RNA polymerase III subunit rpc9</fullName>
    </alternativeName>
</protein>
<feature type="compositionally biased region" description="Basic and acidic residues" evidence="14">
    <location>
        <begin position="154"/>
        <end position="170"/>
    </location>
</feature>
<organism evidence="16 17">
    <name type="scientific">Coemansia guatemalensis</name>
    <dbReference type="NCBI Taxonomy" id="2761395"/>
    <lineage>
        <taxon>Eukaryota</taxon>
        <taxon>Fungi</taxon>
        <taxon>Fungi incertae sedis</taxon>
        <taxon>Zoopagomycota</taxon>
        <taxon>Kickxellomycotina</taxon>
        <taxon>Kickxellomycetes</taxon>
        <taxon>Kickxellales</taxon>
        <taxon>Kickxellaceae</taxon>
        <taxon>Coemansia</taxon>
    </lineage>
</organism>
<dbReference type="Proteomes" id="UP001140094">
    <property type="component" value="Unassembled WGS sequence"/>
</dbReference>
<feature type="domain" description="RNA polymerase Rpb4/RPC9 core" evidence="15">
    <location>
        <begin position="9"/>
        <end position="135"/>
    </location>
</feature>
<evidence type="ECO:0000256" key="12">
    <source>
        <dbReference type="ARBA" id="ARBA00045808"/>
    </source>
</evidence>
<evidence type="ECO:0000256" key="14">
    <source>
        <dbReference type="SAM" id="MobiDB-lite"/>
    </source>
</evidence>
<evidence type="ECO:0000256" key="7">
    <source>
        <dbReference type="ARBA" id="ARBA00023136"/>
    </source>
</evidence>
<dbReference type="PANTHER" id="PTHR15561">
    <property type="entry name" value="CALCITONIN GENE-RELATED PEPTIDE-RECEPTOR COMPONENT PROTEIN"/>
    <property type="match status" value="1"/>
</dbReference>
<feature type="non-terminal residue" evidence="16">
    <location>
        <position position="1"/>
    </location>
</feature>
<dbReference type="GO" id="GO:0005666">
    <property type="term" value="C:RNA polymerase III complex"/>
    <property type="evidence" value="ECO:0007669"/>
    <property type="project" value="InterPro"/>
</dbReference>
<keyword evidence="17" id="KW-1185">Reference proteome</keyword>
<keyword evidence="5" id="KW-1003">Cell membrane</keyword>
<dbReference type="InterPro" id="IPR038846">
    <property type="entry name" value="RPC9"/>
</dbReference>
<accession>A0A9W8LSB1</accession>
<reference evidence="16" key="1">
    <citation type="submission" date="2022-07" db="EMBL/GenBank/DDBJ databases">
        <title>Phylogenomic reconstructions and comparative analyses of Kickxellomycotina fungi.</title>
        <authorList>
            <person name="Reynolds N.K."/>
            <person name="Stajich J.E."/>
            <person name="Barry K."/>
            <person name="Grigoriev I.V."/>
            <person name="Crous P."/>
            <person name="Smith M.E."/>
        </authorList>
    </citation>
    <scope>NUCLEOTIDE SEQUENCE</scope>
    <source>
        <strain evidence="16">NRRL 1565</strain>
    </source>
</reference>
<dbReference type="Gene3D" id="1.20.1250.40">
    <property type="match status" value="1"/>
</dbReference>
<proteinExistence type="inferred from homology"/>
<evidence type="ECO:0000313" key="17">
    <source>
        <dbReference type="Proteomes" id="UP001140094"/>
    </source>
</evidence>
<sequence>RVVAKDWTMEVLDRQAALISNYEALLVLREEDGQHKESRPQSQVKYPENVTTLVFEALEYLNNTPCSSQSAEQVTALKQQLDSLELTKAEVMQIINHRPKSLVELHLIIEECDERFSVEELEHIVETILETLPRTEAENGEAGDQDSDGMAVEQGRDDKSEMMDVSEDHA</sequence>
<evidence type="ECO:0000256" key="6">
    <source>
        <dbReference type="ARBA" id="ARBA00022478"/>
    </source>
</evidence>
<keyword evidence="8" id="KW-0804">Transcription</keyword>
<dbReference type="SUPFAM" id="SSF47819">
    <property type="entry name" value="HRDC-like"/>
    <property type="match status" value="1"/>
</dbReference>
<evidence type="ECO:0000256" key="5">
    <source>
        <dbReference type="ARBA" id="ARBA00022475"/>
    </source>
</evidence>
<evidence type="ECO:0000256" key="10">
    <source>
        <dbReference type="ARBA" id="ARBA00043924"/>
    </source>
</evidence>
<evidence type="ECO:0000256" key="2">
    <source>
        <dbReference type="ARBA" id="ARBA00004413"/>
    </source>
</evidence>
<dbReference type="Pfam" id="PF03874">
    <property type="entry name" value="RNA_pol_Rpb4"/>
    <property type="match status" value="1"/>
</dbReference>
<dbReference type="PANTHER" id="PTHR15561:SF0">
    <property type="entry name" value="DNA-DIRECTED RNA POLYMERASE III SUBUNIT RPC9"/>
    <property type="match status" value="1"/>
</dbReference>